<dbReference type="EMBL" id="JALMLT010000001">
    <property type="protein sequence ID" value="MDT8758055.1"/>
    <property type="molecule type" value="Genomic_DNA"/>
</dbReference>
<accession>A0ABU3N0I2</accession>
<keyword evidence="2" id="KW-0472">Membrane</keyword>
<evidence type="ECO:0000313" key="3">
    <source>
        <dbReference type="EMBL" id="MDT8758055.1"/>
    </source>
</evidence>
<gene>
    <name evidence="3" type="ORF">MZO42_05040</name>
</gene>
<feature type="region of interest" description="Disordered" evidence="1">
    <location>
        <begin position="1"/>
        <end position="30"/>
    </location>
</feature>
<protein>
    <recommendedName>
        <fullName evidence="4">YtxH domain-containing protein</fullName>
    </recommendedName>
</protein>
<organism evidence="3">
    <name type="scientific">Sphingomonas psychrotolerans</name>
    <dbReference type="NCBI Taxonomy" id="1327635"/>
    <lineage>
        <taxon>Bacteria</taxon>
        <taxon>Pseudomonadati</taxon>
        <taxon>Pseudomonadota</taxon>
        <taxon>Alphaproteobacteria</taxon>
        <taxon>Sphingomonadales</taxon>
        <taxon>Sphingomonadaceae</taxon>
        <taxon>Sphingomonas</taxon>
    </lineage>
</organism>
<comment type="caution">
    <text evidence="3">The sequence shown here is derived from an EMBL/GenBank/DDBJ whole genome shotgun (WGS) entry which is preliminary data.</text>
</comment>
<reference evidence="3" key="1">
    <citation type="submission" date="2022-04" db="EMBL/GenBank/DDBJ databases">
        <title>Tomato heritable bacteria conferring resistance against bacterial wilt.</title>
        <authorList>
            <person name="Yin J."/>
        </authorList>
    </citation>
    <scope>NUCLEOTIDE SEQUENCE</scope>
    <source>
        <strain evidence="3">Cra20</strain>
    </source>
</reference>
<name>A0ABU3N0I2_9SPHN</name>
<evidence type="ECO:0008006" key="4">
    <source>
        <dbReference type="Google" id="ProtNLM"/>
    </source>
</evidence>
<sequence>MSSASSTAQSGAANQNNSAPASASERARQTVEGIGDNPVALLAGGVALGVLVGVLLPRAAKERELLDPLGRTLAQRATAAAQAAKEAGRQEIESLVPDRNATKERVTALFGNILDAAKTAGQQA</sequence>
<evidence type="ECO:0000256" key="1">
    <source>
        <dbReference type="SAM" id="MobiDB-lite"/>
    </source>
</evidence>
<proteinExistence type="predicted"/>
<keyword evidence="2" id="KW-0812">Transmembrane</keyword>
<feature type="compositionally biased region" description="Low complexity" evidence="1">
    <location>
        <begin position="1"/>
        <end position="24"/>
    </location>
</feature>
<feature type="transmembrane region" description="Helical" evidence="2">
    <location>
        <begin position="39"/>
        <end position="56"/>
    </location>
</feature>
<evidence type="ECO:0000256" key="2">
    <source>
        <dbReference type="SAM" id="Phobius"/>
    </source>
</evidence>
<keyword evidence="2" id="KW-1133">Transmembrane helix</keyword>